<dbReference type="OrthoDB" id="9796592at2"/>
<name>A0A2V3W7M2_9BACI</name>
<evidence type="ECO:0000256" key="2">
    <source>
        <dbReference type="ARBA" id="ARBA00022692"/>
    </source>
</evidence>
<feature type="transmembrane region" description="Helical" evidence="5">
    <location>
        <begin position="314"/>
        <end position="333"/>
    </location>
</feature>
<protein>
    <submittedName>
        <fullName evidence="7">O-antigen ligase</fullName>
    </submittedName>
</protein>
<dbReference type="Proteomes" id="UP000247978">
    <property type="component" value="Unassembled WGS sequence"/>
</dbReference>
<evidence type="ECO:0000313" key="7">
    <source>
        <dbReference type="EMBL" id="PXW89586.1"/>
    </source>
</evidence>
<feature type="transmembrane region" description="Helical" evidence="5">
    <location>
        <begin position="34"/>
        <end position="50"/>
    </location>
</feature>
<keyword evidence="2 5" id="KW-0812">Transmembrane</keyword>
<evidence type="ECO:0000256" key="4">
    <source>
        <dbReference type="ARBA" id="ARBA00023136"/>
    </source>
</evidence>
<dbReference type="GO" id="GO:0016020">
    <property type="term" value="C:membrane"/>
    <property type="evidence" value="ECO:0007669"/>
    <property type="project" value="UniProtKB-SubCell"/>
</dbReference>
<accession>A0A2V3W7M2</accession>
<organism evidence="7 8">
    <name type="scientific">Pseudogracilibacillus auburnensis</name>
    <dbReference type="NCBI Taxonomy" id="1494959"/>
    <lineage>
        <taxon>Bacteria</taxon>
        <taxon>Bacillati</taxon>
        <taxon>Bacillota</taxon>
        <taxon>Bacilli</taxon>
        <taxon>Bacillales</taxon>
        <taxon>Bacillaceae</taxon>
        <taxon>Pseudogracilibacillus</taxon>
    </lineage>
</organism>
<gene>
    <name evidence="7" type="ORF">DFR56_102364</name>
</gene>
<feature type="domain" description="O-antigen ligase-related" evidence="6">
    <location>
        <begin position="192"/>
        <end position="321"/>
    </location>
</feature>
<dbReference type="PANTHER" id="PTHR37422">
    <property type="entry name" value="TEICHURONIC ACID BIOSYNTHESIS PROTEIN TUAE"/>
    <property type="match status" value="1"/>
</dbReference>
<evidence type="ECO:0000256" key="5">
    <source>
        <dbReference type="SAM" id="Phobius"/>
    </source>
</evidence>
<evidence type="ECO:0000256" key="1">
    <source>
        <dbReference type="ARBA" id="ARBA00004141"/>
    </source>
</evidence>
<keyword evidence="8" id="KW-1185">Reference proteome</keyword>
<feature type="transmembrane region" description="Helical" evidence="5">
    <location>
        <begin position="345"/>
        <end position="362"/>
    </location>
</feature>
<feature type="transmembrane region" description="Helical" evidence="5">
    <location>
        <begin position="234"/>
        <end position="253"/>
    </location>
</feature>
<feature type="transmembrane region" description="Helical" evidence="5">
    <location>
        <begin position="84"/>
        <end position="107"/>
    </location>
</feature>
<keyword evidence="4 5" id="KW-0472">Membrane</keyword>
<comment type="caution">
    <text evidence="7">The sequence shown here is derived from an EMBL/GenBank/DDBJ whole genome shotgun (WGS) entry which is preliminary data.</text>
</comment>
<feature type="transmembrane region" description="Helical" evidence="5">
    <location>
        <begin position="157"/>
        <end position="173"/>
    </location>
</feature>
<dbReference type="EMBL" id="QJJQ01000002">
    <property type="protein sequence ID" value="PXW89586.1"/>
    <property type="molecule type" value="Genomic_DNA"/>
</dbReference>
<keyword evidence="7" id="KW-0436">Ligase</keyword>
<reference evidence="7 8" key="1">
    <citation type="submission" date="2018-05" db="EMBL/GenBank/DDBJ databases">
        <title>Genomic Encyclopedia of Type Strains, Phase IV (KMG-IV): sequencing the most valuable type-strain genomes for metagenomic binning, comparative biology and taxonomic classification.</title>
        <authorList>
            <person name="Goeker M."/>
        </authorList>
    </citation>
    <scope>NUCLEOTIDE SEQUENCE [LARGE SCALE GENOMIC DNA]</scope>
    <source>
        <strain evidence="7 8">DSM 28556</strain>
    </source>
</reference>
<proteinExistence type="predicted"/>
<evidence type="ECO:0000256" key="3">
    <source>
        <dbReference type="ARBA" id="ARBA00022989"/>
    </source>
</evidence>
<feature type="transmembrane region" description="Helical" evidence="5">
    <location>
        <begin position="114"/>
        <end position="137"/>
    </location>
</feature>
<dbReference type="GO" id="GO:0016874">
    <property type="term" value="F:ligase activity"/>
    <property type="evidence" value="ECO:0007669"/>
    <property type="project" value="UniProtKB-KW"/>
</dbReference>
<evidence type="ECO:0000313" key="8">
    <source>
        <dbReference type="Proteomes" id="UP000247978"/>
    </source>
</evidence>
<dbReference type="RefSeq" id="WP_110394292.1">
    <property type="nucleotide sequence ID" value="NZ_JBHUHB010000001.1"/>
</dbReference>
<sequence>MIIYPINKNDTFLKLIAFTISTSAFVLFEPAPYEFIITLVLFVAFFYGYTSYGNKHFWPMTLLVLFIQMNLISSFFVTDVKKGILYFFITCYLIISWIGIAGLSAYFQERLLPYVFNGYMIASVVSVVIGIGAYSQIIPGVDFLLKFDRVQGFFKDPNVFGPFLVPPALYALWKSSILGFYNKKGYAFFSSFLILTTGILLSFSRAAWGHYILAITIYLFIIKKSTSKRLKLMLLLLLIVIPVLIYFVTSTNISDLFFDRLSLQEYDNTRFQNQANAVDNLIRYPFGFGPGQADVMLEISTHSLYVRILYENGLIGFLAFFTFFLICLGRSVIHLIKVPSRMQGYFVIITASLIGILFNSIFIDTMHWRHMWLLLALPFMDIYQEERKK</sequence>
<dbReference type="InterPro" id="IPR051533">
    <property type="entry name" value="WaaL-like"/>
</dbReference>
<dbReference type="AlphaFoldDB" id="A0A2V3W7M2"/>
<evidence type="ECO:0000259" key="6">
    <source>
        <dbReference type="Pfam" id="PF04932"/>
    </source>
</evidence>
<feature type="transmembrane region" description="Helical" evidence="5">
    <location>
        <begin position="185"/>
        <end position="201"/>
    </location>
</feature>
<comment type="subcellular location">
    <subcellularLocation>
        <location evidence="1">Membrane</location>
        <topology evidence="1">Multi-pass membrane protein</topology>
    </subcellularLocation>
</comment>
<dbReference type="PANTHER" id="PTHR37422:SF13">
    <property type="entry name" value="LIPOPOLYSACCHARIDE BIOSYNTHESIS PROTEIN PA4999-RELATED"/>
    <property type="match status" value="1"/>
</dbReference>
<keyword evidence="3 5" id="KW-1133">Transmembrane helix</keyword>
<dbReference type="InterPro" id="IPR007016">
    <property type="entry name" value="O-antigen_ligase-rel_domated"/>
</dbReference>
<feature type="transmembrane region" description="Helical" evidence="5">
    <location>
        <begin position="57"/>
        <end position="78"/>
    </location>
</feature>
<dbReference type="Pfam" id="PF04932">
    <property type="entry name" value="Wzy_C"/>
    <property type="match status" value="1"/>
</dbReference>